<accession>A0A250IJG9</accession>
<evidence type="ECO:0000313" key="3">
    <source>
        <dbReference type="Proteomes" id="UP000217289"/>
    </source>
</evidence>
<dbReference type="KEGG" id="mbd:MEBOL_004804"/>
<dbReference type="Pfam" id="PF14279">
    <property type="entry name" value="HNH_5"/>
    <property type="match status" value="1"/>
</dbReference>
<evidence type="ECO:0000259" key="1">
    <source>
        <dbReference type="Pfam" id="PF14279"/>
    </source>
</evidence>
<keyword evidence="3" id="KW-1185">Reference proteome</keyword>
<sequence>MSNSFPKCIYCSTPSGPENWSREHVLADSLGGRCLLEKGAVCACCNHAFSREVDQPCAMVFTGPLRYFFIKSGRRLGTEKPAKILVNVDGVREEAKLNSNGELTLTPGPRTKEPVKADDNSVTLQWRLSEGKTPDEALSSVKKRHPEYEWTGYDIHRSEVKRESFSLVGKSRDVARAAAKTAINYLAWRIPHLAYDPSLENIKNFIRGGGTSESWPKADYSEAFKGQLFVGDLKPVHYISVVSDESGLLRGGFCLFGTLHFYVPLTDNWRADIFHLEHQFEPLQRAHSIVDVHMVHPTDFSVHAERQTSRIQRANHSSFGERFLHERTNKGQWERCLDCCSPVKPPPTWQEVVACHRNQ</sequence>
<dbReference type="OrthoDB" id="5184303at2"/>
<evidence type="ECO:0000313" key="2">
    <source>
        <dbReference type="EMBL" id="ATB31342.1"/>
    </source>
</evidence>
<protein>
    <recommendedName>
        <fullName evidence="1">HNH endonuclease 5 domain-containing protein</fullName>
    </recommendedName>
</protein>
<dbReference type="InterPro" id="IPR029471">
    <property type="entry name" value="HNH_5"/>
</dbReference>
<name>A0A250IJG9_9BACT</name>
<proteinExistence type="predicted"/>
<dbReference type="AlphaFoldDB" id="A0A250IJG9"/>
<organism evidence="2 3">
    <name type="scientific">Melittangium boletus DSM 14713</name>
    <dbReference type="NCBI Taxonomy" id="1294270"/>
    <lineage>
        <taxon>Bacteria</taxon>
        <taxon>Pseudomonadati</taxon>
        <taxon>Myxococcota</taxon>
        <taxon>Myxococcia</taxon>
        <taxon>Myxococcales</taxon>
        <taxon>Cystobacterineae</taxon>
        <taxon>Archangiaceae</taxon>
        <taxon>Melittangium</taxon>
    </lineage>
</organism>
<gene>
    <name evidence="2" type="ORF">MEBOL_004804</name>
</gene>
<dbReference type="EMBL" id="CP022163">
    <property type="protein sequence ID" value="ATB31342.1"/>
    <property type="molecule type" value="Genomic_DNA"/>
</dbReference>
<dbReference type="Proteomes" id="UP000217289">
    <property type="component" value="Chromosome"/>
</dbReference>
<reference evidence="2 3" key="1">
    <citation type="submission" date="2017-06" db="EMBL/GenBank/DDBJ databases">
        <authorList>
            <person name="Kim H.J."/>
            <person name="Triplett B.A."/>
        </authorList>
    </citation>
    <scope>NUCLEOTIDE SEQUENCE [LARGE SCALE GENOMIC DNA]</scope>
    <source>
        <strain evidence="2 3">DSM 14713</strain>
    </source>
</reference>
<feature type="domain" description="HNH endonuclease 5" evidence="1">
    <location>
        <begin position="8"/>
        <end position="60"/>
    </location>
</feature>